<dbReference type="GO" id="GO:0017183">
    <property type="term" value="P:protein histidyl modification to diphthamide"/>
    <property type="evidence" value="ECO:0007669"/>
    <property type="project" value="UniProtKB-UniPathway"/>
</dbReference>
<name>G1SKS1_RABIT</name>
<reference evidence="15" key="3">
    <citation type="submission" date="2025-09" db="UniProtKB">
        <authorList>
            <consortium name="Ensembl"/>
        </authorList>
    </citation>
    <scope>IDENTIFICATION</scope>
    <source>
        <strain evidence="15">Thorbecke</strain>
    </source>
</reference>
<reference evidence="15" key="2">
    <citation type="submission" date="2025-08" db="UniProtKB">
        <authorList>
            <consortium name="Ensembl"/>
        </authorList>
    </citation>
    <scope>IDENTIFICATION</scope>
    <source>
        <strain evidence="15">Thorbecke</strain>
    </source>
</reference>
<proteinExistence type="inferred from homology"/>
<dbReference type="EMBL" id="AAGW02024358">
    <property type="status" value="NOT_ANNOTATED_CDS"/>
    <property type="molecule type" value="Genomic_DNA"/>
</dbReference>
<dbReference type="OMA" id="NYALYWA"/>
<evidence type="ECO:0000313" key="15">
    <source>
        <dbReference type="Ensembl" id="ENSOCUP00000003424.3"/>
    </source>
</evidence>
<dbReference type="GeneTree" id="ENSGT00420000029820"/>
<evidence type="ECO:0000256" key="1">
    <source>
        <dbReference type="ARBA" id="ARBA00005156"/>
    </source>
</evidence>
<dbReference type="Pfam" id="PF01902">
    <property type="entry name" value="Diphthami_syn_2"/>
    <property type="match status" value="1"/>
</dbReference>
<dbReference type="EMBL" id="AAGW02024355">
    <property type="status" value="NOT_ANNOTATED_CDS"/>
    <property type="molecule type" value="Genomic_DNA"/>
</dbReference>
<dbReference type="Gene3D" id="3.90.1490.10">
    <property type="entry name" value="putative n-type atp pyrophosphatase, domain 2"/>
    <property type="match status" value="1"/>
</dbReference>
<protein>
    <recommendedName>
        <fullName evidence="4">Diphthine--ammonia ligase</fullName>
        <ecNumber evidence="3">6.3.1.14</ecNumber>
    </recommendedName>
    <alternativeName>
        <fullName evidence="9">ATP-binding domain-containing protein 4</fullName>
    </alternativeName>
    <alternativeName>
        <fullName evidence="8">Diphthamide synthase</fullName>
    </alternativeName>
    <alternativeName>
        <fullName evidence="10">Diphthamide synthetase</fullName>
    </alternativeName>
    <alternativeName>
        <fullName evidence="11">Protein DPH6 homolog</fullName>
    </alternativeName>
</protein>
<evidence type="ECO:0000256" key="9">
    <source>
        <dbReference type="ARBA" id="ARBA00031202"/>
    </source>
</evidence>
<evidence type="ECO:0000256" key="8">
    <source>
        <dbReference type="ARBA" id="ARBA00029814"/>
    </source>
</evidence>
<dbReference type="EMBL" id="AAGW02024361">
    <property type="status" value="NOT_ANNOTATED_CDS"/>
    <property type="molecule type" value="Genomic_DNA"/>
</dbReference>
<feature type="compositionally biased region" description="Basic and acidic residues" evidence="13">
    <location>
        <begin position="37"/>
        <end position="48"/>
    </location>
</feature>
<dbReference type="InterPro" id="IPR002761">
    <property type="entry name" value="Diphthami_syn_dom"/>
</dbReference>
<dbReference type="EMBL" id="AAGW02024354">
    <property type="status" value="NOT_ANNOTATED_CDS"/>
    <property type="molecule type" value="Genomic_DNA"/>
</dbReference>
<reference evidence="15 16" key="1">
    <citation type="journal article" date="2011" name="Nature">
        <title>A high-resolution map of human evolutionary constraint using 29 mammals.</title>
        <authorList>
            <person name="Lindblad-Toh K."/>
            <person name="Garber M."/>
            <person name="Zuk O."/>
            <person name="Lin M.F."/>
            <person name="Parker B.J."/>
            <person name="Washietl S."/>
            <person name="Kheradpour P."/>
            <person name="Ernst J."/>
            <person name="Jordan G."/>
            <person name="Mauceli E."/>
            <person name="Ward L.D."/>
            <person name="Lowe C.B."/>
            <person name="Holloway A.K."/>
            <person name="Clamp M."/>
            <person name="Gnerre S."/>
            <person name="Alfoldi J."/>
            <person name="Beal K."/>
            <person name="Chang J."/>
            <person name="Clawson H."/>
            <person name="Cuff J."/>
            <person name="Di Palma F."/>
            <person name="Fitzgerald S."/>
            <person name="Flicek P."/>
            <person name="Guttman M."/>
            <person name="Hubisz M.J."/>
            <person name="Jaffe D.B."/>
            <person name="Jungreis I."/>
            <person name="Kent W.J."/>
            <person name="Kostka D."/>
            <person name="Lara M."/>
            <person name="Martins A.L."/>
            <person name="Massingham T."/>
            <person name="Moltke I."/>
            <person name="Raney B.J."/>
            <person name="Rasmussen M.D."/>
            <person name="Robinson J."/>
            <person name="Stark A."/>
            <person name="Vilella A.J."/>
            <person name="Wen J."/>
            <person name="Xie X."/>
            <person name="Zody M.C."/>
            <person name="Baldwin J."/>
            <person name="Bloom T."/>
            <person name="Chin C.W."/>
            <person name="Heiman D."/>
            <person name="Nicol R."/>
            <person name="Nusbaum C."/>
            <person name="Young S."/>
            <person name="Wilkinson J."/>
            <person name="Worley K.C."/>
            <person name="Kovar C.L."/>
            <person name="Muzny D.M."/>
            <person name="Gibbs R.A."/>
            <person name="Cree A."/>
            <person name="Dihn H.H."/>
            <person name="Fowler G."/>
            <person name="Jhangiani S."/>
            <person name="Joshi V."/>
            <person name="Lee S."/>
            <person name="Lewis L.R."/>
            <person name="Nazareth L.V."/>
            <person name="Okwuonu G."/>
            <person name="Santibanez J."/>
            <person name="Warren W.C."/>
            <person name="Mardis E.R."/>
            <person name="Weinstock G.M."/>
            <person name="Wilson R.K."/>
            <person name="Delehaunty K."/>
            <person name="Dooling D."/>
            <person name="Fronik C."/>
            <person name="Fulton L."/>
            <person name="Fulton B."/>
            <person name="Graves T."/>
            <person name="Minx P."/>
            <person name="Sodergren E."/>
            <person name="Birney E."/>
            <person name="Margulies E.H."/>
            <person name="Herrero J."/>
            <person name="Green E.D."/>
            <person name="Haussler D."/>
            <person name="Siepel A."/>
            <person name="Goldman N."/>
            <person name="Pollard K.S."/>
            <person name="Pedersen J.S."/>
            <person name="Lander E.S."/>
            <person name="Kellis M."/>
        </authorList>
    </citation>
    <scope>NUCLEOTIDE SEQUENCE [LARGE SCALE GENOMIC DNA]</scope>
    <source>
        <strain evidence="15 16">Thorbecke inbred</strain>
    </source>
</reference>
<evidence type="ECO:0000313" key="16">
    <source>
        <dbReference type="Proteomes" id="UP000001811"/>
    </source>
</evidence>
<dbReference type="HOGENOM" id="CLU_010289_0_1_1"/>
<dbReference type="PANTHER" id="PTHR12196:SF2">
    <property type="entry name" value="DIPHTHINE--AMMONIA LIGASE"/>
    <property type="match status" value="1"/>
</dbReference>
<dbReference type="PANTHER" id="PTHR12196">
    <property type="entry name" value="DOMAIN OF UNKNOWN FUNCTION 71 DUF71 -CONTAINING PROTEIN"/>
    <property type="match status" value="1"/>
</dbReference>
<evidence type="ECO:0000256" key="7">
    <source>
        <dbReference type="ARBA" id="ARBA00022840"/>
    </source>
</evidence>
<dbReference type="Bgee" id="ENSOCUG00000003945">
    <property type="expression patterns" value="Expressed in liver and 16 other cell types or tissues"/>
</dbReference>
<evidence type="ECO:0000256" key="5">
    <source>
        <dbReference type="ARBA" id="ARBA00022598"/>
    </source>
</evidence>
<dbReference type="EMBL" id="AAGW02024363">
    <property type="status" value="NOT_ANNOTATED_CDS"/>
    <property type="molecule type" value="Genomic_DNA"/>
</dbReference>
<gene>
    <name evidence="15" type="primary">DPH6</name>
</gene>
<dbReference type="GO" id="GO:0005524">
    <property type="term" value="F:ATP binding"/>
    <property type="evidence" value="ECO:0007669"/>
    <property type="project" value="UniProtKB-KW"/>
</dbReference>
<evidence type="ECO:0000256" key="13">
    <source>
        <dbReference type="SAM" id="MobiDB-lite"/>
    </source>
</evidence>
<dbReference type="GO" id="GO:0017178">
    <property type="term" value="F:diphthine-ammonia ligase activity"/>
    <property type="evidence" value="ECO:0007669"/>
    <property type="project" value="UniProtKB-EC"/>
</dbReference>
<sequence length="344" mass="38604">MYSFPGHHPLPQGHGAQVPFPPRPILPQAAVGAAATVRDRRWSEHPDKAPQSVQRAGRIHHGRRPRPPHVRTRTAPSMRVAALISGGKDSCYNMMQCIAAGHQIVALANLRPAGKEVESDELDSYMYQTVGHHAIDLYAEAMALPLYRRTIRGRSLDTELVYTKCEGDEVEDLYELLKLVKEKEEVEGVSVGAILSDYQRVRVENVCKRLNLQPLAYLWQRNQEDLLREMIASNVQAVIIKVAAFGLDPDKHLGKTLDQMEPILLELSKKYGVHVCGEGGEYETFTLDCPLFKKKIIVDSSEVVIHSADAFAPVAYLRFLELHLEDKVSPVPDNFRTSNYIHNS</sequence>
<dbReference type="EMBL" id="AAGW02024360">
    <property type="status" value="NOT_ANNOTATED_CDS"/>
    <property type="molecule type" value="Genomic_DNA"/>
</dbReference>
<dbReference type="InterPro" id="IPR014729">
    <property type="entry name" value="Rossmann-like_a/b/a_fold"/>
</dbReference>
<dbReference type="NCBIfam" id="TIGR00290">
    <property type="entry name" value="MJ0570_dom"/>
    <property type="match status" value="1"/>
</dbReference>
<evidence type="ECO:0000256" key="2">
    <source>
        <dbReference type="ARBA" id="ARBA00008496"/>
    </source>
</evidence>
<dbReference type="EMBL" id="AAGW02024356">
    <property type="status" value="NOT_ANNOTATED_CDS"/>
    <property type="molecule type" value="Genomic_DNA"/>
</dbReference>
<accession>G1SKS1</accession>
<dbReference type="Proteomes" id="UP000001811">
    <property type="component" value="Chromosome 17"/>
</dbReference>
<keyword evidence="7" id="KW-0067">ATP-binding</keyword>
<organism evidence="15 16">
    <name type="scientific">Oryctolagus cuniculus</name>
    <name type="common">Rabbit</name>
    <dbReference type="NCBI Taxonomy" id="9986"/>
    <lineage>
        <taxon>Eukaryota</taxon>
        <taxon>Metazoa</taxon>
        <taxon>Chordata</taxon>
        <taxon>Craniata</taxon>
        <taxon>Vertebrata</taxon>
        <taxon>Euteleostomi</taxon>
        <taxon>Mammalia</taxon>
        <taxon>Eutheria</taxon>
        <taxon>Euarchontoglires</taxon>
        <taxon>Glires</taxon>
        <taxon>Lagomorpha</taxon>
        <taxon>Leporidae</taxon>
        <taxon>Oryctolagus</taxon>
    </lineage>
</organism>
<dbReference type="FunFam" id="3.40.50.620:FF:000069">
    <property type="entry name" value="diphthine--ammonia ligase"/>
    <property type="match status" value="1"/>
</dbReference>
<dbReference type="UniPathway" id="UPA00559"/>
<dbReference type="EMBL" id="AAGW02024362">
    <property type="status" value="NOT_ANNOTATED_CDS"/>
    <property type="molecule type" value="Genomic_DNA"/>
</dbReference>
<feature type="region of interest" description="Disordered" evidence="13">
    <location>
        <begin position="1"/>
        <end position="75"/>
    </location>
</feature>
<comment type="catalytic activity">
    <reaction evidence="12">
        <text>diphthine-[translation elongation factor 2] + NH4(+) + ATP = diphthamide-[translation elongation factor 2] + AMP + diphosphate + H(+)</text>
        <dbReference type="Rhea" id="RHEA:19753"/>
        <dbReference type="Rhea" id="RHEA-COMP:10172"/>
        <dbReference type="Rhea" id="RHEA-COMP:10174"/>
        <dbReference type="ChEBI" id="CHEBI:15378"/>
        <dbReference type="ChEBI" id="CHEBI:16692"/>
        <dbReference type="ChEBI" id="CHEBI:28938"/>
        <dbReference type="ChEBI" id="CHEBI:30616"/>
        <dbReference type="ChEBI" id="CHEBI:33019"/>
        <dbReference type="ChEBI" id="CHEBI:82696"/>
        <dbReference type="ChEBI" id="CHEBI:456215"/>
        <dbReference type="EC" id="6.3.1.14"/>
    </reaction>
</comment>
<comment type="pathway">
    <text evidence="1">Protein modification; peptidyl-diphthamide biosynthesis.</text>
</comment>
<dbReference type="CDD" id="cd01994">
    <property type="entry name" value="AANH_PF0828-like"/>
    <property type="match status" value="1"/>
</dbReference>
<dbReference type="Ensembl" id="ENSOCUT00000003948.4">
    <property type="protein sequence ID" value="ENSOCUP00000003424.3"/>
    <property type="gene ID" value="ENSOCUG00000003945.4"/>
</dbReference>
<evidence type="ECO:0000256" key="12">
    <source>
        <dbReference type="ARBA" id="ARBA00048108"/>
    </source>
</evidence>
<dbReference type="SUPFAM" id="SSF52402">
    <property type="entry name" value="Adenine nucleotide alpha hydrolases-like"/>
    <property type="match status" value="1"/>
</dbReference>
<comment type="similarity">
    <text evidence="2">Belongs to the Diphthine--ammonia ligase family.</text>
</comment>
<keyword evidence="5" id="KW-0436">Ligase</keyword>
<evidence type="ECO:0000256" key="11">
    <source>
        <dbReference type="ARBA" id="ARBA00032849"/>
    </source>
</evidence>
<dbReference type="eggNOG" id="KOG2316">
    <property type="taxonomic scope" value="Eukaryota"/>
</dbReference>
<feature type="domain" description="Diphthamide synthase" evidence="14">
    <location>
        <begin position="78"/>
        <end position="311"/>
    </location>
</feature>
<keyword evidence="6" id="KW-0547">Nucleotide-binding</keyword>
<evidence type="ECO:0000256" key="6">
    <source>
        <dbReference type="ARBA" id="ARBA00022741"/>
    </source>
</evidence>
<dbReference type="InterPro" id="IPR030662">
    <property type="entry name" value="DPH6/MJ0570"/>
</dbReference>
<dbReference type="EMBL" id="AAGW02024359">
    <property type="status" value="NOT_ANNOTATED_CDS"/>
    <property type="molecule type" value="Genomic_DNA"/>
</dbReference>
<dbReference type="EMBL" id="AAGW02024357">
    <property type="status" value="NOT_ANNOTATED_CDS"/>
    <property type="molecule type" value="Genomic_DNA"/>
</dbReference>
<dbReference type="Gene3D" id="3.40.50.620">
    <property type="entry name" value="HUPs"/>
    <property type="match status" value="1"/>
</dbReference>
<dbReference type="FunFam" id="3.90.1490.10:FF:000001">
    <property type="entry name" value="Diphthine--ammonia ligase"/>
    <property type="match status" value="1"/>
</dbReference>
<evidence type="ECO:0000256" key="4">
    <source>
        <dbReference type="ARBA" id="ARBA00018426"/>
    </source>
</evidence>
<evidence type="ECO:0000259" key="14">
    <source>
        <dbReference type="Pfam" id="PF01902"/>
    </source>
</evidence>
<feature type="compositionally biased region" description="Basic residues" evidence="13">
    <location>
        <begin position="57"/>
        <end position="72"/>
    </location>
</feature>
<dbReference type="EC" id="6.3.1.14" evidence="3"/>
<dbReference type="AlphaFoldDB" id="G1SKS1"/>
<dbReference type="PaxDb" id="9986-ENSOCUP00000003424"/>
<keyword evidence="16" id="KW-1185">Reference proteome</keyword>
<evidence type="ECO:0000256" key="3">
    <source>
        <dbReference type="ARBA" id="ARBA00012089"/>
    </source>
</evidence>
<evidence type="ECO:0000256" key="10">
    <source>
        <dbReference type="ARBA" id="ARBA00031552"/>
    </source>
</evidence>